<dbReference type="GO" id="GO:0015627">
    <property type="term" value="C:type II protein secretion system complex"/>
    <property type="evidence" value="ECO:0007669"/>
    <property type="project" value="TreeGrafter"/>
</dbReference>
<dbReference type="PRINTS" id="PR00811">
    <property type="entry name" value="BCTERIALGSPD"/>
</dbReference>
<dbReference type="Pfam" id="PF00263">
    <property type="entry name" value="Secretin"/>
    <property type="match status" value="1"/>
</dbReference>
<feature type="domain" description="Type II/III secretion system secretin-like" evidence="6">
    <location>
        <begin position="271"/>
        <end position="434"/>
    </location>
</feature>
<comment type="caution">
    <text evidence="8">The sequence shown here is derived from an EMBL/GenBank/DDBJ whole genome shotgun (WGS) entry which is preliminary data.</text>
</comment>
<evidence type="ECO:0000256" key="4">
    <source>
        <dbReference type="RuleBase" id="RU004003"/>
    </source>
</evidence>
<dbReference type="Gene3D" id="3.55.50.30">
    <property type="match status" value="1"/>
</dbReference>
<evidence type="ECO:0000256" key="2">
    <source>
        <dbReference type="ARBA" id="ARBA00022729"/>
    </source>
</evidence>
<evidence type="ECO:0000256" key="3">
    <source>
        <dbReference type="ARBA" id="ARBA00023136"/>
    </source>
</evidence>
<dbReference type="Pfam" id="PF03958">
    <property type="entry name" value="Secretin_N"/>
    <property type="match status" value="1"/>
</dbReference>
<organism evidence="8 9">
    <name type="scientific">Providencia rettgeri</name>
    <dbReference type="NCBI Taxonomy" id="587"/>
    <lineage>
        <taxon>Bacteria</taxon>
        <taxon>Pseudomonadati</taxon>
        <taxon>Pseudomonadota</taxon>
        <taxon>Gammaproteobacteria</taxon>
        <taxon>Enterobacterales</taxon>
        <taxon>Morganellaceae</taxon>
        <taxon>Providencia</taxon>
    </lineage>
</organism>
<gene>
    <name evidence="8" type="primary">pulD</name>
    <name evidence="8" type="ORF">GHA_01341</name>
</gene>
<evidence type="ECO:0000313" key="9">
    <source>
        <dbReference type="Proteomes" id="UP000834611"/>
    </source>
</evidence>
<dbReference type="InterPro" id="IPR001775">
    <property type="entry name" value="GspD/PilQ"/>
</dbReference>
<proteinExistence type="inferred from homology"/>
<keyword evidence="2" id="KW-0732">Signal</keyword>
<dbReference type="GO" id="GO:0009306">
    <property type="term" value="P:protein secretion"/>
    <property type="evidence" value="ECO:0007669"/>
    <property type="project" value="InterPro"/>
</dbReference>
<dbReference type="Gene3D" id="3.30.1370.120">
    <property type="match status" value="1"/>
</dbReference>
<dbReference type="PRINTS" id="PR01032">
    <property type="entry name" value="PHAGEIV"/>
</dbReference>
<keyword evidence="3" id="KW-0472">Membrane</keyword>
<comment type="subcellular location">
    <subcellularLocation>
        <location evidence="5">Cell outer membrane</location>
    </subcellularLocation>
    <subcellularLocation>
        <location evidence="1">Membrane</location>
    </subcellularLocation>
</comment>
<dbReference type="InterPro" id="IPR005644">
    <property type="entry name" value="NolW-like"/>
</dbReference>
<dbReference type="GO" id="GO:0009279">
    <property type="term" value="C:cell outer membrane"/>
    <property type="evidence" value="ECO:0007669"/>
    <property type="project" value="UniProtKB-SubCell"/>
</dbReference>
<dbReference type="InterPro" id="IPR004846">
    <property type="entry name" value="T2SS/T3SS_dom"/>
</dbReference>
<dbReference type="PANTHER" id="PTHR30332">
    <property type="entry name" value="PROBABLE GENERAL SECRETION PATHWAY PROTEIN D"/>
    <property type="match status" value="1"/>
</dbReference>
<evidence type="ECO:0000259" key="7">
    <source>
        <dbReference type="Pfam" id="PF03958"/>
    </source>
</evidence>
<reference evidence="8" key="1">
    <citation type="submission" date="2020-05" db="EMBL/GenBank/DDBJ databases">
        <authorList>
            <person name="Delgado-Blas J."/>
        </authorList>
    </citation>
    <scope>NUCLEOTIDE SEQUENCE</scope>
    <source>
        <strain evidence="8">BB1453</strain>
    </source>
</reference>
<sequence length="437" mass="47627">MRLYHVKFVLFFIVIFSFNSYSEKLELNDVPISDFTSWYSKKTGKGIIPPPDFNDTISVFNANIEPDSLHSFFVSVLASRGYQVSSGNPIIITKSKNGVHVIDDVDTVMDMPLDSNQDFGSSLDYLPDYPQQSKPSFFEQSTKTYPLNNVIARDVFPVVDIFLRSSNYSGGVAVVDEGTNSIIVTTTVDNHKQLFDFLPQIDVSRNQVLIESIMFETTNGNSFDFSFGFGKSKDSTIVGGMNTSSLGNVLSSSGGSFGIFSGNVLSLALTAVETDKESKLLSAPRILTSSGKRGFISSGQNVPIVTGKIVGEGIDIKNPFQTIERRDVGISLDVVPVVLNGNKIMLTIKSKADSVSNISSATDIVFNQRMIDTTVQLKDGDTLLIGGLIQHNAVNSSTSTPGASDIPLIGWLFDSNSKNEDTSVMYILIRARILHTI</sequence>
<dbReference type="AlphaFoldDB" id="A0A9N8GYR9"/>
<accession>A0A9N8GYR9</accession>
<evidence type="ECO:0000256" key="1">
    <source>
        <dbReference type="ARBA" id="ARBA00004370"/>
    </source>
</evidence>
<evidence type="ECO:0000313" key="8">
    <source>
        <dbReference type="EMBL" id="CAB5682030.1"/>
    </source>
</evidence>
<dbReference type="Proteomes" id="UP000834611">
    <property type="component" value="Unassembled WGS sequence"/>
</dbReference>
<dbReference type="InterPro" id="IPR050810">
    <property type="entry name" value="Bact_Secretion_Sys_Channel"/>
</dbReference>
<comment type="similarity">
    <text evidence="4">Belongs to the bacterial secretin family.</text>
</comment>
<dbReference type="InterPro" id="IPR038591">
    <property type="entry name" value="NolW-like_sf"/>
</dbReference>
<feature type="domain" description="NolW-like" evidence="7">
    <location>
        <begin position="142"/>
        <end position="207"/>
    </location>
</feature>
<name>A0A9N8GYR9_PRORE</name>
<evidence type="ECO:0000256" key="5">
    <source>
        <dbReference type="RuleBase" id="RU004004"/>
    </source>
</evidence>
<dbReference type="RefSeq" id="WP_164455638.1">
    <property type="nucleotide sequence ID" value="NZ_AP022372.1"/>
</dbReference>
<dbReference type="PANTHER" id="PTHR30332:SF24">
    <property type="entry name" value="SECRETIN GSPD-RELATED"/>
    <property type="match status" value="1"/>
</dbReference>
<dbReference type="EMBL" id="CAHPSF010000002">
    <property type="protein sequence ID" value="CAB5682030.1"/>
    <property type="molecule type" value="Genomic_DNA"/>
</dbReference>
<keyword evidence="5" id="KW-0813">Transport</keyword>
<protein>
    <submittedName>
        <fullName evidence="8">Pullulanase secretion envelope pulD</fullName>
    </submittedName>
</protein>
<evidence type="ECO:0000259" key="6">
    <source>
        <dbReference type="Pfam" id="PF00263"/>
    </source>
</evidence>